<evidence type="ECO:0000256" key="1">
    <source>
        <dbReference type="ARBA" id="ARBA00022737"/>
    </source>
</evidence>
<comment type="caution">
    <text evidence="4">The sequence shown here is derived from an EMBL/GenBank/DDBJ whole genome shotgun (WGS) entry which is preliminary data.</text>
</comment>
<feature type="repeat" description="ANK" evidence="3">
    <location>
        <begin position="76"/>
        <end position="108"/>
    </location>
</feature>
<dbReference type="PROSITE" id="PS50297">
    <property type="entry name" value="ANK_REP_REGION"/>
    <property type="match status" value="3"/>
</dbReference>
<protein>
    <submittedName>
        <fullName evidence="4">Uncharacterized protein</fullName>
    </submittedName>
</protein>
<dbReference type="Pfam" id="PF00023">
    <property type="entry name" value="Ank"/>
    <property type="match status" value="2"/>
</dbReference>
<dbReference type="PANTHER" id="PTHR24198:SF190">
    <property type="entry name" value="DYNEIN HEAVY CHAIN 12, AXONEMAL-LIKE"/>
    <property type="match status" value="1"/>
</dbReference>
<evidence type="ECO:0000256" key="3">
    <source>
        <dbReference type="PROSITE-ProRule" id="PRU00023"/>
    </source>
</evidence>
<dbReference type="AlphaFoldDB" id="A0AAD9J7N8"/>
<organism evidence="4 5">
    <name type="scientific">Paralvinella palmiformis</name>
    <dbReference type="NCBI Taxonomy" id="53620"/>
    <lineage>
        <taxon>Eukaryota</taxon>
        <taxon>Metazoa</taxon>
        <taxon>Spiralia</taxon>
        <taxon>Lophotrochozoa</taxon>
        <taxon>Annelida</taxon>
        <taxon>Polychaeta</taxon>
        <taxon>Sedentaria</taxon>
        <taxon>Canalipalpata</taxon>
        <taxon>Terebellida</taxon>
        <taxon>Terebelliformia</taxon>
        <taxon>Alvinellidae</taxon>
        <taxon>Paralvinella</taxon>
    </lineage>
</organism>
<dbReference type="Pfam" id="PF12796">
    <property type="entry name" value="Ank_2"/>
    <property type="match status" value="2"/>
</dbReference>
<dbReference type="InterPro" id="IPR002110">
    <property type="entry name" value="Ankyrin_rpt"/>
</dbReference>
<keyword evidence="1" id="KW-0677">Repeat</keyword>
<dbReference type="Pfam" id="PF13637">
    <property type="entry name" value="Ank_4"/>
    <property type="match status" value="1"/>
</dbReference>
<dbReference type="PRINTS" id="PR01415">
    <property type="entry name" value="ANKYRIN"/>
</dbReference>
<evidence type="ECO:0000313" key="4">
    <source>
        <dbReference type="EMBL" id="KAK2147854.1"/>
    </source>
</evidence>
<dbReference type="InterPro" id="IPR036770">
    <property type="entry name" value="Ankyrin_rpt-contain_sf"/>
</dbReference>
<feature type="repeat" description="ANK" evidence="3">
    <location>
        <begin position="142"/>
        <end position="174"/>
    </location>
</feature>
<keyword evidence="2 3" id="KW-0040">ANK repeat</keyword>
<proteinExistence type="predicted"/>
<dbReference type="EMBL" id="JAODUP010000533">
    <property type="protein sequence ID" value="KAK2147854.1"/>
    <property type="molecule type" value="Genomic_DNA"/>
</dbReference>
<accession>A0AAD9J7N8</accession>
<keyword evidence="5" id="KW-1185">Reference proteome</keyword>
<dbReference type="Gene3D" id="1.25.40.20">
    <property type="entry name" value="Ankyrin repeat-containing domain"/>
    <property type="match status" value="3"/>
</dbReference>
<evidence type="ECO:0000256" key="2">
    <source>
        <dbReference type="ARBA" id="ARBA00023043"/>
    </source>
</evidence>
<gene>
    <name evidence="4" type="ORF">LSH36_534g01002</name>
</gene>
<dbReference type="GO" id="GO:0005737">
    <property type="term" value="C:cytoplasm"/>
    <property type="evidence" value="ECO:0007669"/>
    <property type="project" value="TreeGrafter"/>
</dbReference>
<reference evidence="4" key="1">
    <citation type="journal article" date="2023" name="Mol. Biol. Evol.">
        <title>Third-Generation Sequencing Reveals the Adaptive Role of the Epigenome in Three Deep-Sea Polychaetes.</title>
        <authorList>
            <person name="Perez M."/>
            <person name="Aroh O."/>
            <person name="Sun Y."/>
            <person name="Lan Y."/>
            <person name="Juniper S.K."/>
            <person name="Young C.R."/>
            <person name="Angers B."/>
            <person name="Qian P.Y."/>
        </authorList>
    </citation>
    <scope>NUCLEOTIDE SEQUENCE</scope>
    <source>
        <strain evidence="4">P08H-3</strain>
    </source>
</reference>
<dbReference type="Proteomes" id="UP001208570">
    <property type="component" value="Unassembled WGS sequence"/>
</dbReference>
<dbReference type="SUPFAM" id="SSF48403">
    <property type="entry name" value="Ankyrin repeat"/>
    <property type="match status" value="2"/>
</dbReference>
<name>A0AAD9J7N8_9ANNE</name>
<dbReference type="PROSITE" id="PS50088">
    <property type="entry name" value="ANK_REPEAT"/>
    <property type="match status" value="4"/>
</dbReference>
<sequence>MLFEETTCFPCSTVAQAARHGRLDEIERLVAEDHPVDVADNRGWRPIHEAAHGSYIDCLQYLLEIGGTDANWQSFEGITPLHLACEQGNVESVILLLENGADANLHDHMDTYPLFTAVKSNNMEIARQLIGHGARPNVQIYCGTSPLHQAASEGFSDVVLLLLDSGAKLDIREEYDITPIFSAAQYGQVDCLGILLEKAKQTGESDLVDSPADDGATPLYLASQEGHTDCVKMLLEYGADANRGPKQPRALPLHAALQFNHHECVRQLLPHTDKDCLAKCDLSPFYFSTAHRDTTCTEELISSGLSPSYRHANDDEEFKPRILRYFMSTVKYSRRTSPLVVVAMLRHPPDQPRLLLDRGASLNARTPYEVPPLLAAIEYKNLDLVELLVRAGAKVNIYHPKIISNMTVLIARYQWKALDMMLKCGAEADSLFAQKPVRLTALTPTNQQLAEVEDALSDYDEEDYENEVGLLRFPVPFWRNLAEAQVMSGLFSANHMLRRVLHFVGNVQIDPRLEGYIDSKQEWKEICSILSKSLSTTFISFLPFDDSPPDVAKTTIGSARYPEVTFARTRY</sequence>
<feature type="repeat" description="ANK" evidence="3">
    <location>
        <begin position="214"/>
        <end position="246"/>
    </location>
</feature>
<feature type="repeat" description="ANK" evidence="3">
    <location>
        <begin position="368"/>
        <end position="400"/>
    </location>
</feature>
<dbReference type="PANTHER" id="PTHR24198">
    <property type="entry name" value="ANKYRIN REPEAT AND PROTEIN KINASE DOMAIN-CONTAINING PROTEIN"/>
    <property type="match status" value="1"/>
</dbReference>
<dbReference type="SMART" id="SM00248">
    <property type="entry name" value="ANK"/>
    <property type="match status" value="9"/>
</dbReference>
<evidence type="ECO:0000313" key="5">
    <source>
        <dbReference type="Proteomes" id="UP001208570"/>
    </source>
</evidence>